<name>A0A9W8TDP8_9AGAR</name>
<dbReference type="AlphaFoldDB" id="A0A9W8TDP8"/>
<reference evidence="2" key="1">
    <citation type="submission" date="2022-07" db="EMBL/GenBank/DDBJ databases">
        <title>Genome Sequence of Agrocybe chaxingu.</title>
        <authorList>
            <person name="Buettner E."/>
        </authorList>
    </citation>
    <scope>NUCLEOTIDE SEQUENCE</scope>
    <source>
        <strain evidence="2">MP-N11</strain>
    </source>
</reference>
<comment type="caution">
    <text evidence="2">The sequence shown here is derived from an EMBL/GenBank/DDBJ whole genome shotgun (WGS) entry which is preliminary data.</text>
</comment>
<feature type="region of interest" description="Disordered" evidence="1">
    <location>
        <begin position="447"/>
        <end position="479"/>
    </location>
</feature>
<accession>A0A9W8TDP8</accession>
<dbReference type="Proteomes" id="UP001148786">
    <property type="component" value="Unassembled WGS sequence"/>
</dbReference>
<evidence type="ECO:0000313" key="2">
    <source>
        <dbReference type="EMBL" id="KAJ3516312.1"/>
    </source>
</evidence>
<proteinExistence type="predicted"/>
<sequence length="479" mass="54651">MAYPRQIANIISHVYGPYPEDIILKDDYPRAGVTLPVRDLQMYRDNRPVGFDDTELIGNPPAGSVVFFGVFEIPSLDCLSELGLKFLQEDLRKYDEKIHLSHTDPMSKDIAGQFLDNRNFFDRYRLRALIEDLIRTDPRKTPTEGRNIDWLVRQYLETIHTRDKDNRIIYDPPPDIDASSEPRHLRHLPHAAVRGFFASQAEWLLAHQLASASKSVKLLNIAQWIHFCREVRQDALEAKKNGVRWGLPHGEIPDLTGAHYLARNLARFGFDEKYWAKRLKIAHKNQEISKKAGKARPSPEIDQREDIAAAGLGWNMQYDSDFSEASTPEATDSEGDFPTFPTSRIPTFCFQQPQLPSGRFTWHCPGCHYSINLLDLSHSDLDVVPVELKRGLLTQNWTMNESNVREALNLMVSHHYEKDHLAASGVTLEPSDGGKWRAVDTRLPKTLPAPKSIKVEHSDSGLSVLRRSSRKPRPRRLGD</sequence>
<feature type="compositionally biased region" description="Basic residues" evidence="1">
    <location>
        <begin position="467"/>
        <end position="479"/>
    </location>
</feature>
<keyword evidence="3" id="KW-1185">Reference proteome</keyword>
<gene>
    <name evidence="2" type="ORF">NLJ89_g1207</name>
</gene>
<organism evidence="2 3">
    <name type="scientific">Agrocybe chaxingu</name>
    <dbReference type="NCBI Taxonomy" id="84603"/>
    <lineage>
        <taxon>Eukaryota</taxon>
        <taxon>Fungi</taxon>
        <taxon>Dikarya</taxon>
        <taxon>Basidiomycota</taxon>
        <taxon>Agaricomycotina</taxon>
        <taxon>Agaricomycetes</taxon>
        <taxon>Agaricomycetidae</taxon>
        <taxon>Agaricales</taxon>
        <taxon>Agaricineae</taxon>
        <taxon>Strophariaceae</taxon>
        <taxon>Agrocybe</taxon>
    </lineage>
</organism>
<evidence type="ECO:0000313" key="3">
    <source>
        <dbReference type="Proteomes" id="UP001148786"/>
    </source>
</evidence>
<protein>
    <submittedName>
        <fullName evidence="2">Uncharacterized protein</fullName>
    </submittedName>
</protein>
<dbReference type="EMBL" id="JANKHO010000059">
    <property type="protein sequence ID" value="KAJ3516312.1"/>
    <property type="molecule type" value="Genomic_DNA"/>
</dbReference>
<evidence type="ECO:0000256" key="1">
    <source>
        <dbReference type="SAM" id="MobiDB-lite"/>
    </source>
</evidence>
<dbReference type="OrthoDB" id="3226250at2759"/>